<dbReference type="PANTHER" id="PTHR30587:SF2">
    <property type="entry name" value="SURFACE PRESENTATION OF ANTIGENS PROTEIN SPAP"/>
    <property type="match status" value="1"/>
</dbReference>
<keyword evidence="9" id="KW-1185">Reference proteome</keyword>
<proteinExistence type="inferred from homology"/>
<keyword evidence="6 7" id="KW-0472">Membrane</keyword>
<evidence type="ECO:0000313" key="9">
    <source>
        <dbReference type="Proteomes" id="UP000186323"/>
    </source>
</evidence>
<dbReference type="InterPro" id="IPR005838">
    <property type="entry name" value="T3SS_IM_P"/>
</dbReference>
<evidence type="ECO:0000256" key="2">
    <source>
        <dbReference type="ARBA" id="ARBA00006257"/>
    </source>
</evidence>
<keyword evidence="4 7" id="KW-0812">Transmembrane</keyword>
<dbReference type="NCBIfam" id="TIGR01102">
    <property type="entry name" value="yscR"/>
    <property type="match status" value="1"/>
</dbReference>
<keyword evidence="8" id="KW-0969">Cilium</keyword>
<dbReference type="Proteomes" id="UP000186323">
    <property type="component" value="Chromosome I"/>
</dbReference>
<name>A0A1K1LC67_9BACT</name>
<dbReference type="GO" id="GO:0005886">
    <property type="term" value="C:plasma membrane"/>
    <property type="evidence" value="ECO:0007669"/>
    <property type="project" value="UniProtKB-SubCell"/>
</dbReference>
<dbReference type="PROSITE" id="PS01061">
    <property type="entry name" value="FLIP_2"/>
    <property type="match status" value="1"/>
</dbReference>
<keyword evidence="3" id="KW-1003">Cell membrane</keyword>
<dbReference type="OrthoDB" id="9805111at2"/>
<keyword evidence="8" id="KW-0966">Cell projection</keyword>
<evidence type="ECO:0000256" key="6">
    <source>
        <dbReference type="ARBA" id="ARBA00023136"/>
    </source>
</evidence>
<evidence type="ECO:0000256" key="1">
    <source>
        <dbReference type="ARBA" id="ARBA00004651"/>
    </source>
</evidence>
<accession>A0A1K1LC67</accession>
<dbReference type="EMBL" id="LT630450">
    <property type="protein sequence ID" value="SFV72306.1"/>
    <property type="molecule type" value="Genomic_DNA"/>
</dbReference>
<keyword evidence="5 7" id="KW-1133">Transmembrane helix</keyword>
<sequence>MELAGINPLYLIAGLALLGLAPFLLMMVTSYVKIVVVTSLVRNALGVQQVPPAMVMNGLAIILTVFIMAPVAMDTKALLEQQRFSENPKPAEMLQTLQAVSPPLRQFLEKNTSPAILQEFMGTAQRIWPEHQRQSITRDNMFILVPAFTITELTKAFQIGFLLYLPFVAIDLIISNVLLAMGMMMVSPMTISLPFKLLLFVTLDGWLKISQGLLLSYQ</sequence>
<evidence type="ECO:0000256" key="7">
    <source>
        <dbReference type="SAM" id="Phobius"/>
    </source>
</evidence>
<dbReference type="PROSITE" id="PS01060">
    <property type="entry name" value="FLIP_1"/>
    <property type="match status" value="1"/>
</dbReference>
<reference evidence="9" key="1">
    <citation type="submission" date="2016-10" db="EMBL/GenBank/DDBJ databases">
        <authorList>
            <person name="Wegmann U."/>
        </authorList>
    </citation>
    <scope>NUCLEOTIDE SEQUENCE [LARGE SCALE GENOMIC DNA]</scope>
</reference>
<dbReference type="PRINTS" id="PR01302">
    <property type="entry name" value="TYPE3IMPPROT"/>
</dbReference>
<dbReference type="AlphaFoldDB" id="A0A1K1LC67"/>
<comment type="subcellular location">
    <subcellularLocation>
        <location evidence="1">Cell membrane</location>
        <topology evidence="1">Multi-pass membrane protein</topology>
    </subcellularLocation>
</comment>
<feature type="transmembrane region" description="Helical" evidence="7">
    <location>
        <begin position="9"/>
        <end position="32"/>
    </location>
</feature>
<dbReference type="PANTHER" id="PTHR30587">
    <property type="entry name" value="FLAGELLAR BIOSYNTHETIC PROTEIN FLIP"/>
    <property type="match status" value="1"/>
</dbReference>
<evidence type="ECO:0000256" key="5">
    <source>
        <dbReference type="ARBA" id="ARBA00022989"/>
    </source>
</evidence>
<keyword evidence="8" id="KW-0282">Flagellum</keyword>
<gene>
    <name evidence="8" type="ORF">DESPIGER_0416</name>
</gene>
<comment type="similarity">
    <text evidence="2">Belongs to the FliP/MopC/SpaP family.</text>
</comment>
<evidence type="ECO:0000256" key="3">
    <source>
        <dbReference type="ARBA" id="ARBA00022475"/>
    </source>
</evidence>
<dbReference type="Pfam" id="PF00813">
    <property type="entry name" value="FliP"/>
    <property type="match status" value="1"/>
</dbReference>
<dbReference type="GO" id="GO:0009306">
    <property type="term" value="P:protein secretion"/>
    <property type="evidence" value="ECO:0007669"/>
    <property type="project" value="InterPro"/>
</dbReference>
<dbReference type="InterPro" id="IPR005773">
    <property type="entry name" value="T3SS_YscR-like"/>
</dbReference>
<evidence type="ECO:0000256" key="4">
    <source>
        <dbReference type="ARBA" id="ARBA00022692"/>
    </source>
</evidence>
<organism evidence="8 9">
    <name type="scientific">Desulfovibrio piger</name>
    <dbReference type="NCBI Taxonomy" id="901"/>
    <lineage>
        <taxon>Bacteria</taxon>
        <taxon>Pseudomonadati</taxon>
        <taxon>Thermodesulfobacteriota</taxon>
        <taxon>Desulfovibrionia</taxon>
        <taxon>Desulfovibrionales</taxon>
        <taxon>Desulfovibrionaceae</taxon>
        <taxon>Desulfovibrio</taxon>
    </lineage>
</organism>
<dbReference type="NCBIfam" id="NF009438">
    <property type="entry name" value="PRK12797.1"/>
    <property type="match status" value="1"/>
</dbReference>
<dbReference type="KEGG" id="dpg:DESPIGER_0416"/>
<protein>
    <submittedName>
        <fullName evidence="8">Type III secretion inner membrane protein (YscR,SpaR,HrcR,EscR,homologous to flagellar export components)</fullName>
    </submittedName>
</protein>
<feature type="transmembrane region" description="Helical" evidence="7">
    <location>
        <begin position="161"/>
        <end position="185"/>
    </location>
</feature>
<feature type="transmembrane region" description="Helical" evidence="7">
    <location>
        <begin position="52"/>
        <end position="73"/>
    </location>
</feature>
<evidence type="ECO:0000313" key="8">
    <source>
        <dbReference type="EMBL" id="SFV72306.1"/>
    </source>
</evidence>